<dbReference type="PANTHER" id="PTHR42852:SF13">
    <property type="entry name" value="PROTEIN DIPZ"/>
    <property type="match status" value="1"/>
</dbReference>
<dbReference type="InterPro" id="IPR036249">
    <property type="entry name" value="Thioredoxin-like_sf"/>
</dbReference>
<feature type="chain" id="PRO_5007097967" evidence="4">
    <location>
        <begin position="22"/>
        <end position="182"/>
    </location>
</feature>
<reference evidence="6 7" key="1">
    <citation type="submission" date="2015-10" db="EMBL/GenBank/DDBJ databases">
        <title>Draft Genome Sequence of Chlorobium limicola strain Frasassi Growing under Artificial Lighting in the Frasassi Cave System.</title>
        <authorList>
            <person name="Mansor M."/>
            <person name="Macalady J."/>
        </authorList>
    </citation>
    <scope>NUCLEOTIDE SEQUENCE [LARGE SCALE GENOMIC DNA]</scope>
    <source>
        <strain evidence="6 7">Frasassi</strain>
    </source>
</reference>
<evidence type="ECO:0000259" key="5">
    <source>
        <dbReference type="PROSITE" id="PS51352"/>
    </source>
</evidence>
<feature type="domain" description="Thioredoxin" evidence="5">
    <location>
        <begin position="35"/>
        <end position="178"/>
    </location>
</feature>
<name>A0A101JNI4_CHLLI</name>
<evidence type="ECO:0000256" key="4">
    <source>
        <dbReference type="SAM" id="SignalP"/>
    </source>
</evidence>
<keyword evidence="4" id="KW-0732">Signal</keyword>
<evidence type="ECO:0000313" key="7">
    <source>
        <dbReference type="Proteomes" id="UP000053937"/>
    </source>
</evidence>
<comment type="caution">
    <text evidence="6">The sequence shown here is derived from an EMBL/GenBank/DDBJ whole genome shotgun (WGS) entry which is preliminary data.</text>
</comment>
<comment type="subcellular location">
    <subcellularLocation>
        <location evidence="1">Cell envelope</location>
    </subcellularLocation>
</comment>
<organism evidence="6 7">
    <name type="scientific">Chlorobium limicola</name>
    <dbReference type="NCBI Taxonomy" id="1092"/>
    <lineage>
        <taxon>Bacteria</taxon>
        <taxon>Pseudomonadati</taxon>
        <taxon>Chlorobiota</taxon>
        <taxon>Chlorobiia</taxon>
        <taxon>Chlorobiales</taxon>
        <taxon>Chlorobiaceae</taxon>
        <taxon>Chlorobium/Pelodictyon group</taxon>
        <taxon>Chlorobium</taxon>
    </lineage>
</organism>
<gene>
    <name evidence="6" type="ORF">ASB62_04530</name>
</gene>
<dbReference type="InterPro" id="IPR050553">
    <property type="entry name" value="Thioredoxin_ResA/DsbE_sf"/>
</dbReference>
<proteinExistence type="predicted"/>
<dbReference type="GO" id="GO:0016491">
    <property type="term" value="F:oxidoreductase activity"/>
    <property type="evidence" value="ECO:0007669"/>
    <property type="project" value="InterPro"/>
</dbReference>
<evidence type="ECO:0000256" key="1">
    <source>
        <dbReference type="ARBA" id="ARBA00004196"/>
    </source>
</evidence>
<keyword evidence="7" id="KW-1185">Reference proteome</keyword>
<dbReference type="SUPFAM" id="SSF52833">
    <property type="entry name" value="Thioredoxin-like"/>
    <property type="match status" value="1"/>
</dbReference>
<dbReference type="GO" id="GO:0017004">
    <property type="term" value="P:cytochrome complex assembly"/>
    <property type="evidence" value="ECO:0007669"/>
    <property type="project" value="UniProtKB-KW"/>
</dbReference>
<dbReference type="InterPro" id="IPR013740">
    <property type="entry name" value="Redoxin"/>
</dbReference>
<evidence type="ECO:0000313" key="6">
    <source>
        <dbReference type="EMBL" id="KUL30165.1"/>
    </source>
</evidence>
<dbReference type="Pfam" id="PF08534">
    <property type="entry name" value="Redoxin"/>
    <property type="match status" value="1"/>
</dbReference>
<dbReference type="AlphaFoldDB" id="A0A101JNI4"/>
<keyword evidence="3" id="KW-0676">Redox-active center</keyword>
<dbReference type="RefSeq" id="WP_059138809.1">
    <property type="nucleotide sequence ID" value="NZ_LMBR01000101.1"/>
</dbReference>
<dbReference type="GO" id="GO:0030313">
    <property type="term" value="C:cell envelope"/>
    <property type="evidence" value="ECO:0007669"/>
    <property type="project" value="UniProtKB-SubCell"/>
</dbReference>
<dbReference type="PROSITE" id="PS51352">
    <property type="entry name" value="THIOREDOXIN_2"/>
    <property type="match status" value="1"/>
</dbReference>
<protein>
    <submittedName>
        <fullName evidence="6">Redoxin</fullName>
    </submittedName>
</protein>
<dbReference type="InterPro" id="IPR017937">
    <property type="entry name" value="Thioredoxin_CS"/>
</dbReference>
<evidence type="ECO:0000256" key="2">
    <source>
        <dbReference type="ARBA" id="ARBA00022748"/>
    </source>
</evidence>
<dbReference type="OrthoDB" id="1098640at2"/>
<evidence type="ECO:0000256" key="3">
    <source>
        <dbReference type="ARBA" id="ARBA00023284"/>
    </source>
</evidence>
<dbReference type="EMBL" id="LMBR01000101">
    <property type="protein sequence ID" value="KUL30165.1"/>
    <property type="molecule type" value="Genomic_DNA"/>
</dbReference>
<dbReference type="Proteomes" id="UP000053937">
    <property type="component" value="Unassembled WGS sequence"/>
</dbReference>
<feature type="signal peptide" evidence="4">
    <location>
        <begin position="1"/>
        <end position="21"/>
    </location>
</feature>
<dbReference type="PROSITE" id="PS00194">
    <property type="entry name" value="THIOREDOXIN_1"/>
    <property type="match status" value="1"/>
</dbReference>
<accession>A0A101JNI4</accession>
<dbReference type="PANTHER" id="PTHR42852">
    <property type="entry name" value="THIOL:DISULFIDE INTERCHANGE PROTEIN DSBE"/>
    <property type="match status" value="1"/>
</dbReference>
<dbReference type="InterPro" id="IPR013766">
    <property type="entry name" value="Thioredoxin_domain"/>
</dbReference>
<dbReference type="CDD" id="cd02966">
    <property type="entry name" value="TlpA_like_family"/>
    <property type="match status" value="1"/>
</dbReference>
<sequence>MQLFRSILIAGALAITTPALHALDAEAAKPVQKTAMKTPLAPQFSAKSMQGTLLSTQTLAGKAYIVNFFGSWCPYCRKEIPDMVALQEKYEKKGFTFIGMAYKDNEQSMPDFIREHGINYPVIMADEAILYSFGRQIPEGVRSVPTLFAISRDGRLVSVIIGAQTKEEFESIILETLKKPVR</sequence>
<dbReference type="Gene3D" id="3.40.30.10">
    <property type="entry name" value="Glutaredoxin"/>
    <property type="match status" value="1"/>
</dbReference>
<keyword evidence="2" id="KW-0201">Cytochrome c-type biogenesis</keyword>